<evidence type="ECO:0000256" key="1">
    <source>
        <dbReference type="SAM" id="SignalP"/>
    </source>
</evidence>
<protein>
    <recommendedName>
        <fullName evidence="3">Secreted protein</fullName>
    </recommendedName>
</protein>
<accession>A0A7S3IH72</accession>
<sequence length="161" mass="18450">MRELGVLLLHLLRYFEAEVHTSSQDFLGEVFLWDLLRVHLQLHIRELVVLKVELCALRAARQGVLLFRGSLGDEGHLSTLQLVELLTARLVEEREFSRLLVGFRRRLIEIAVVWTLLGRYRHLAVRLQTAFSLIVRGILQPLLLGGLGWSHSELEVVLLSS</sequence>
<evidence type="ECO:0008006" key="3">
    <source>
        <dbReference type="Google" id="ProtNLM"/>
    </source>
</evidence>
<organism evidence="2">
    <name type="scientific">Strombidium inclinatum</name>
    <dbReference type="NCBI Taxonomy" id="197538"/>
    <lineage>
        <taxon>Eukaryota</taxon>
        <taxon>Sar</taxon>
        <taxon>Alveolata</taxon>
        <taxon>Ciliophora</taxon>
        <taxon>Intramacronucleata</taxon>
        <taxon>Spirotrichea</taxon>
        <taxon>Oligotrichia</taxon>
        <taxon>Strombidiidae</taxon>
        <taxon>Strombidium</taxon>
    </lineage>
</organism>
<gene>
    <name evidence="2" type="ORF">SINC0208_LOCUS4053</name>
</gene>
<evidence type="ECO:0000313" key="2">
    <source>
        <dbReference type="EMBL" id="CAE0323468.1"/>
    </source>
</evidence>
<proteinExistence type="predicted"/>
<feature type="chain" id="PRO_5030973934" description="Secreted protein" evidence="1">
    <location>
        <begin position="18"/>
        <end position="161"/>
    </location>
</feature>
<keyword evidence="1" id="KW-0732">Signal</keyword>
<name>A0A7S3IH72_9SPIT</name>
<dbReference type="EMBL" id="HBIH01009937">
    <property type="protein sequence ID" value="CAE0323468.1"/>
    <property type="molecule type" value="Transcribed_RNA"/>
</dbReference>
<reference evidence="2" key="1">
    <citation type="submission" date="2021-01" db="EMBL/GenBank/DDBJ databases">
        <authorList>
            <person name="Corre E."/>
            <person name="Pelletier E."/>
            <person name="Niang G."/>
            <person name="Scheremetjew M."/>
            <person name="Finn R."/>
            <person name="Kale V."/>
            <person name="Holt S."/>
            <person name="Cochrane G."/>
            <person name="Meng A."/>
            <person name="Brown T."/>
            <person name="Cohen L."/>
        </authorList>
    </citation>
    <scope>NUCLEOTIDE SEQUENCE</scope>
    <source>
        <strain evidence="2">S3</strain>
    </source>
</reference>
<feature type="signal peptide" evidence="1">
    <location>
        <begin position="1"/>
        <end position="17"/>
    </location>
</feature>
<dbReference type="AlphaFoldDB" id="A0A7S3IH72"/>